<feature type="compositionally biased region" description="Acidic residues" evidence="4">
    <location>
        <begin position="127"/>
        <end position="137"/>
    </location>
</feature>
<dbReference type="GO" id="GO:0003697">
    <property type="term" value="F:single-stranded DNA binding"/>
    <property type="evidence" value="ECO:0007669"/>
    <property type="project" value="UniProtKB-UniRule"/>
</dbReference>
<dbReference type="CDD" id="cd04496">
    <property type="entry name" value="SSB_OBF"/>
    <property type="match status" value="1"/>
</dbReference>
<dbReference type="InterPro" id="IPR000424">
    <property type="entry name" value="Primosome_PriB/ssb"/>
</dbReference>
<dbReference type="NCBIfam" id="TIGR00621">
    <property type="entry name" value="ssb"/>
    <property type="match status" value="1"/>
</dbReference>
<dbReference type="GO" id="GO:0006260">
    <property type="term" value="P:DNA replication"/>
    <property type="evidence" value="ECO:0007669"/>
    <property type="project" value="InterPro"/>
</dbReference>
<dbReference type="GO" id="GO:0009295">
    <property type="term" value="C:nucleoid"/>
    <property type="evidence" value="ECO:0007669"/>
    <property type="project" value="TreeGrafter"/>
</dbReference>
<feature type="region of interest" description="Disordered" evidence="4">
    <location>
        <begin position="127"/>
        <end position="196"/>
    </location>
</feature>
<comment type="subunit">
    <text evidence="2">Homotetramer.</text>
</comment>
<accession>A0A9D0YNZ4</accession>
<comment type="caution">
    <text evidence="2">Lacks conserved residue(s) required for the propagation of feature annotation.</text>
</comment>
<evidence type="ECO:0000313" key="5">
    <source>
        <dbReference type="EMBL" id="HIP97802.1"/>
    </source>
</evidence>
<evidence type="ECO:0000256" key="4">
    <source>
        <dbReference type="SAM" id="MobiDB-lite"/>
    </source>
</evidence>
<dbReference type="PANTHER" id="PTHR10302:SF27">
    <property type="entry name" value="SINGLE-STRANDED DNA-BINDING PROTEIN"/>
    <property type="match status" value="1"/>
</dbReference>
<reference evidence="5" key="1">
    <citation type="journal article" date="2020" name="ISME J.">
        <title>Gammaproteobacteria mediating utilization of methyl-, sulfur- and petroleum organic compounds in deep ocean hydrothermal plumes.</title>
        <authorList>
            <person name="Zhou Z."/>
            <person name="Liu Y."/>
            <person name="Pan J."/>
            <person name="Cron B.R."/>
            <person name="Toner B.M."/>
            <person name="Anantharaman K."/>
            <person name="Breier J.A."/>
            <person name="Dick G.J."/>
            <person name="Li M."/>
        </authorList>
    </citation>
    <scope>NUCLEOTIDE SEQUENCE</scope>
    <source>
        <strain evidence="5">SZUA-1501</strain>
    </source>
</reference>
<dbReference type="PIRSF" id="PIRSF002070">
    <property type="entry name" value="SSB"/>
    <property type="match status" value="1"/>
</dbReference>
<evidence type="ECO:0000313" key="6">
    <source>
        <dbReference type="Proteomes" id="UP000606463"/>
    </source>
</evidence>
<protein>
    <recommendedName>
        <fullName evidence="2 3">Single-stranded DNA-binding protein</fullName>
        <shortName evidence="2">SSB</shortName>
    </recommendedName>
</protein>
<organism evidence="5 6">
    <name type="scientific">Aquifex aeolicus</name>
    <dbReference type="NCBI Taxonomy" id="63363"/>
    <lineage>
        <taxon>Bacteria</taxon>
        <taxon>Pseudomonadati</taxon>
        <taxon>Aquificota</taxon>
        <taxon>Aquificia</taxon>
        <taxon>Aquificales</taxon>
        <taxon>Aquificaceae</taxon>
        <taxon>Aquifex</taxon>
    </lineage>
</organism>
<dbReference type="AlphaFoldDB" id="A0A9D0YNZ4"/>
<comment type="caution">
    <text evidence="5">The sequence shown here is derived from an EMBL/GenBank/DDBJ whole genome shotgun (WGS) entry which is preliminary data.</text>
</comment>
<dbReference type="Proteomes" id="UP000606463">
    <property type="component" value="Unassembled WGS sequence"/>
</dbReference>
<dbReference type="InterPro" id="IPR012340">
    <property type="entry name" value="NA-bd_OB-fold"/>
</dbReference>
<name>A0A9D0YNZ4_AQUAO</name>
<dbReference type="PANTHER" id="PTHR10302">
    <property type="entry name" value="SINGLE-STRANDED DNA-BINDING PROTEIN"/>
    <property type="match status" value="1"/>
</dbReference>
<proteinExistence type="inferred from homology"/>
<keyword evidence="1 2" id="KW-0238">DNA-binding</keyword>
<evidence type="ECO:0000256" key="2">
    <source>
        <dbReference type="HAMAP-Rule" id="MF_00984"/>
    </source>
</evidence>
<dbReference type="Gene3D" id="2.40.50.140">
    <property type="entry name" value="Nucleic acid-binding proteins"/>
    <property type="match status" value="1"/>
</dbReference>
<dbReference type="PROSITE" id="PS50935">
    <property type="entry name" value="SSB"/>
    <property type="match status" value="1"/>
</dbReference>
<evidence type="ECO:0000256" key="3">
    <source>
        <dbReference type="PIRNR" id="PIRNR002070"/>
    </source>
</evidence>
<evidence type="ECO:0000256" key="1">
    <source>
        <dbReference type="ARBA" id="ARBA00023125"/>
    </source>
</evidence>
<sequence length="196" mass="22696">MNYNKVILLGRVAKEPQTLMLPSGSQVSNLVIAYNRRYKVGEQEWKEETHFFEVKVYGKLAEKVIPQIEKGDLILVEGRLHQDRWEDKETGKSRSKVRIVALTLKIIAKSQKGQVQEKPIIPVENPEEFAEPFETPELEVGTTTGEKTKDEDFEELESLIFGEEEGRKENKNRKENNSNDNKNKKEDDFDDFDILL</sequence>
<dbReference type="HAMAP" id="MF_00984">
    <property type="entry name" value="SSB"/>
    <property type="match status" value="1"/>
</dbReference>
<dbReference type="EMBL" id="DQVE01000002">
    <property type="protein sequence ID" value="HIP97802.1"/>
    <property type="molecule type" value="Genomic_DNA"/>
</dbReference>
<dbReference type="SUPFAM" id="SSF50249">
    <property type="entry name" value="Nucleic acid-binding proteins"/>
    <property type="match status" value="1"/>
</dbReference>
<dbReference type="InterPro" id="IPR011344">
    <property type="entry name" value="ssDNA-bd"/>
</dbReference>
<gene>
    <name evidence="5" type="primary">ssb</name>
    <name evidence="5" type="ORF">EYH37_00310</name>
</gene>
<dbReference type="Pfam" id="PF00436">
    <property type="entry name" value="SSB"/>
    <property type="match status" value="1"/>
</dbReference>
<feature type="compositionally biased region" description="Basic and acidic residues" evidence="4">
    <location>
        <begin position="164"/>
        <end position="187"/>
    </location>
</feature>